<dbReference type="InterPro" id="IPR029068">
    <property type="entry name" value="Glyas_Bleomycin-R_OHBP_Dase"/>
</dbReference>
<reference evidence="3" key="1">
    <citation type="journal article" date="2019" name="Int. J. Syst. Evol. Microbiol.">
        <title>The Global Catalogue of Microorganisms (GCM) 10K type strain sequencing project: providing services to taxonomists for standard genome sequencing and annotation.</title>
        <authorList>
            <consortium name="The Broad Institute Genomics Platform"/>
            <consortium name="The Broad Institute Genome Sequencing Center for Infectious Disease"/>
            <person name="Wu L."/>
            <person name="Ma J."/>
        </authorList>
    </citation>
    <scope>NUCLEOTIDE SEQUENCE [LARGE SCALE GENOMIC DNA]</scope>
    <source>
        <strain evidence="3">JCM 18302</strain>
    </source>
</reference>
<evidence type="ECO:0000313" key="3">
    <source>
        <dbReference type="Proteomes" id="UP001500804"/>
    </source>
</evidence>
<dbReference type="InterPro" id="IPR004360">
    <property type="entry name" value="Glyas_Fos-R_dOase_dom"/>
</dbReference>
<protein>
    <submittedName>
        <fullName evidence="2">VOC family protein</fullName>
    </submittedName>
</protein>
<dbReference type="EMBL" id="BAABJO010000019">
    <property type="protein sequence ID" value="GAA5128699.1"/>
    <property type="molecule type" value="Genomic_DNA"/>
</dbReference>
<evidence type="ECO:0000313" key="2">
    <source>
        <dbReference type="EMBL" id="GAA5128699.1"/>
    </source>
</evidence>
<gene>
    <name evidence="2" type="ORF">GCM10023320_48050</name>
</gene>
<dbReference type="PROSITE" id="PS51819">
    <property type="entry name" value="VOC"/>
    <property type="match status" value="1"/>
</dbReference>
<accession>A0ABP9NRV1</accession>
<organism evidence="2 3">
    <name type="scientific">Pseudonocardia adelaidensis</name>
    <dbReference type="NCBI Taxonomy" id="648754"/>
    <lineage>
        <taxon>Bacteria</taxon>
        <taxon>Bacillati</taxon>
        <taxon>Actinomycetota</taxon>
        <taxon>Actinomycetes</taxon>
        <taxon>Pseudonocardiales</taxon>
        <taxon>Pseudonocardiaceae</taxon>
        <taxon>Pseudonocardia</taxon>
    </lineage>
</organism>
<name>A0ABP9NRV1_9PSEU</name>
<dbReference type="PANTHER" id="PTHR36437">
    <property type="entry name" value="GLYOXALASE/BLEOMYCIN RESISTANCE PROTEIN/DIOXYGENASE"/>
    <property type="match status" value="1"/>
</dbReference>
<dbReference type="InterPro" id="IPR037523">
    <property type="entry name" value="VOC_core"/>
</dbReference>
<dbReference type="Proteomes" id="UP001500804">
    <property type="component" value="Unassembled WGS sequence"/>
</dbReference>
<dbReference type="CDD" id="cd07263">
    <property type="entry name" value="VOC_like"/>
    <property type="match status" value="1"/>
</dbReference>
<proteinExistence type="predicted"/>
<dbReference type="Pfam" id="PF00903">
    <property type="entry name" value="Glyoxalase"/>
    <property type="match status" value="1"/>
</dbReference>
<dbReference type="SUPFAM" id="SSF54593">
    <property type="entry name" value="Glyoxalase/Bleomycin resistance protein/Dihydroxybiphenyl dioxygenase"/>
    <property type="match status" value="1"/>
</dbReference>
<dbReference type="RefSeq" id="WP_345607558.1">
    <property type="nucleotide sequence ID" value="NZ_BAABJO010000019.1"/>
</dbReference>
<sequence length="142" mass="15646">MIRRLSHACLFVLDQDRAKEFYTEKLGFEVRSDVRMGADFEGAGEGFRWLTVGPPDQPDVEMILADPRMVNDDATADQIRVLVAKGALGAGAMATDDIRTTYEELSARGVVFTQEPAARPYGVEAIFRDDSGNWFSLTQPAG</sequence>
<dbReference type="PANTHER" id="PTHR36437:SF2">
    <property type="entry name" value="GLYOXALASE_BLEOMYCIN RESISTANCE PROTEIN_DIOXYGENASE"/>
    <property type="match status" value="1"/>
</dbReference>
<comment type="caution">
    <text evidence="2">The sequence shown here is derived from an EMBL/GenBank/DDBJ whole genome shotgun (WGS) entry which is preliminary data.</text>
</comment>
<dbReference type="Gene3D" id="3.10.180.10">
    <property type="entry name" value="2,3-Dihydroxybiphenyl 1,2-Dioxygenase, domain 1"/>
    <property type="match status" value="1"/>
</dbReference>
<feature type="domain" description="VOC" evidence="1">
    <location>
        <begin position="4"/>
        <end position="140"/>
    </location>
</feature>
<keyword evidence="3" id="KW-1185">Reference proteome</keyword>
<evidence type="ECO:0000259" key="1">
    <source>
        <dbReference type="PROSITE" id="PS51819"/>
    </source>
</evidence>